<evidence type="ECO:0000313" key="2">
    <source>
        <dbReference type="Proteomes" id="UP000267268"/>
    </source>
</evidence>
<dbReference type="OrthoDB" id="978408at2"/>
<keyword evidence="2" id="KW-1185">Reference proteome</keyword>
<sequence>MSYNFYKETSVPVGEKLRNNPIGVVYGFEAYAAGETKMSMFSDDQKEQLNVICDRILMNLAANPDRIYRISLEGRGQASGEADNRNLKLASLRGKYMRDVAYKYILSYEKDGQTMASFVLSGQLTLRVIDIRPFYDIEKGRILWADGKAGDRKFQRSKVNVYYETKLK</sequence>
<dbReference type="Proteomes" id="UP000267268">
    <property type="component" value="Chromosome 1"/>
</dbReference>
<gene>
    <name evidence="1" type="ORF">EI427_11425</name>
</gene>
<accession>A0A3Q9FM26</accession>
<reference evidence="1 2" key="1">
    <citation type="submission" date="2018-12" db="EMBL/GenBank/DDBJ databases">
        <title>Flammeovirga pectinis sp. nov., isolated from the gut of the Korean scallop, Patinopecten yessoensis.</title>
        <authorList>
            <person name="Bae J.-W."/>
            <person name="Jeong Y.-S."/>
            <person name="Kang W."/>
        </authorList>
    </citation>
    <scope>NUCLEOTIDE SEQUENCE [LARGE SCALE GENOMIC DNA]</scope>
    <source>
        <strain evidence="1 2">L12M1</strain>
    </source>
</reference>
<dbReference type="EMBL" id="CP034562">
    <property type="protein sequence ID" value="AZQ62821.1"/>
    <property type="molecule type" value="Genomic_DNA"/>
</dbReference>
<dbReference type="AlphaFoldDB" id="A0A3Q9FM26"/>
<dbReference type="RefSeq" id="WP_126614702.1">
    <property type="nucleotide sequence ID" value="NZ_CP034562.1"/>
</dbReference>
<proteinExistence type="predicted"/>
<organism evidence="1 2">
    <name type="scientific">Flammeovirga pectinis</name>
    <dbReference type="NCBI Taxonomy" id="2494373"/>
    <lineage>
        <taxon>Bacteria</taxon>
        <taxon>Pseudomonadati</taxon>
        <taxon>Bacteroidota</taxon>
        <taxon>Cytophagia</taxon>
        <taxon>Cytophagales</taxon>
        <taxon>Flammeovirgaceae</taxon>
        <taxon>Flammeovirga</taxon>
    </lineage>
</organism>
<protein>
    <submittedName>
        <fullName evidence="1">Uncharacterized protein</fullName>
    </submittedName>
</protein>
<evidence type="ECO:0000313" key="1">
    <source>
        <dbReference type="EMBL" id="AZQ62821.1"/>
    </source>
</evidence>
<name>A0A3Q9FM26_9BACT</name>
<dbReference type="KEGG" id="fll:EI427_11425"/>